<keyword evidence="1 4" id="KW-0812">Transmembrane</keyword>
<feature type="transmembrane region" description="Helical" evidence="4">
    <location>
        <begin position="108"/>
        <end position="132"/>
    </location>
</feature>
<evidence type="ECO:0000313" key="6">
    <source>
        <dbReference type="EMBL" id="RCL37743.1"/>
    </source>
</evidence>
<dbReference type="GO" id="GO:0022857">
    <property type="term" value="F:transmembrane transporter activity"/>
    <property type="evidence" value="ECO:0007669"/>
    <property type="project" value="InterPro"/>
</dbReference>
<feature type="transmembrane region" description="Helical" evidence="4">
    <location>
        <begin position="12"/>
        <end position="33"/>
    </location>
</feature>
<dbReference type="InterPro" id="IPR020846">
    <property type="entry name" value="MFS_dom"/>
</dbReference>
<feature type="transmembrane region" description="Helical" evidence="4">
    <location>
        <begin position="345"/>
        <end position="367"/>
    </location>
</feature>
<dbReference type="Proteomes" id="UP000252147">
    <property type="component" value="Unassembled WGS sequence"/>
</dbReference>
<organism evidence="6 7">
    <name type="scientific">SAR86 cluster bacterium</name>
    <dbReference type="NCBI Taxonomy" id="2030880"/>
    <lineage>
        <taxon>Bacteria</taxon>
        <taxon>Pseudomonadati</taxon>
        <taxon>Pseudomonadota</taxon>
        <taxon>Gammaproteobacteria</taxon>
        <taxon>SAR86 cluster</taxon>
    </lineage>
</organism>
<dbReference type="Gene3D" id="1.20.1250.20">
    <property type="entry name" value="MFS general substrate transporter like domains"/>
    <property type="match status" value="1"/>
</dbReference>
<dbReference type="EMBL" id="QOPD01000007">
    <property type="protein sequence ID" value="RCL37743.1"/>
    <property type="molecule type" value="Genomic_DNA"/>
</dbReference>
<feature type="transmembrane region" description="Helical" evidence="4">
    <location>
        <begin position="256"/>
        <end position="276"/>
    </location>
</feature>
<evidence type="ECO:0000313" key="7">
    <source>
        <dbReference type="Proteomes" id="UP000252147"/>
    </source>
</evidence>
<feature type="transmembrane region" description="Helical" evidence="4">
    <location>
        <begin position="153"/>
        <end position="171"/>
    </location>
</feature>
<evidence type="ECO:0000256" key="2">
    <source>
        <dbReference type="ARBA" id="ARBA00022989"/>
    </source>
</evidence>
<dbReference type="AlphaFoldDB" id="A0A368BKB0"/>
<dbReference type="InterPro" id="IPR011701">
    <property type="entry name" value="MFS"/>
</dbReference>
<name>A0A368BKB0_9GAMM</name>
<accession>A0A368BKB0</accession>
<reference evidence="6 7" key="1">
    <citation type="journal article" date="2018" name="Microbiome">
        <title>Fine metagenomic profile of the Mediterranean stratified and mixed water columns revealed by assembly and recruitment.</title>
        <authorList>
            <person name="Haro-Moreno J.M."/>
            <person name="Lopez-Perez M."/>
            <person name="De La Torre J.R."/>
            <person name="Picazo A."/>
            <person name="Camacho A."/>
            <person name="Rodriguez-Valera F."/>
        </authorList>
    </citation>
    <scope>NUCLEOTIDE SEQUENCE [LARGE SCALE GENOMIC DNA]</scope>
    <source>
        <strain evidence="6">MED-G83</strain>
    </source>
</reference>
<feature type="transmembrane region" description="Helical" evidence="4">
    <location>
        <begin position="373"/>
        <end position="395"/>
    </location>
</feature>
<dbReference type="SUPFAM" id="SSF103473">
    <property type="entry name" value="MFS general substrate transporter"/>
    <property type="match status" value="1"/>
</dbReference>
<feature type="transmembrane region" description="Helical" evidence="4">
    <location>
        <begin position="283"/>
        <end position="301"/>
    </location>
</feature>
<feature type="transmembrane region" description="Helical" evidence="4">
    <location>
        <begin position="45"/>
        <end position="63"/>
    </location>
</feature>
<gene>
    <name evidence="6" type="ORF">DBW97_04195</name>
</gene>
<evidence type="ECO:0000256" key="4">
    <source>
        <dbReference type="SAM" id="Phobius"/>
    </source>
</evidence>
<feature type="transmembrane region" description="Helical" evidence="4">
    <location>
        <begin position="75"/>
        <end position="96"/>
    </location>
</feature>
<feature type="domain" description="Major facilitator superfamily (MFS) profile" evidence="5">
    <location>
        <begin position="9"/>
        <end position="396"/>
    </location>
</feature>
<comment type="caution">
    <text evidence="6">The sequence shown here is derived from an EMBL/GenBank/DDBJ whole genome shotgun (WGS) entry which is preliminary data.</text>
</comment>
<dbReference type="PANTHER" id="PTHR23546:SF1">
    <property type="entry name" value="MEMBRANE PROTEIN"/>
    <property type="match status" value="1"/>
</dbReference>
<proteinExistence type="predicted"/>
<evidence type="ECO:0000256" key="3">
    <source>
        <dbReference type="ARBA" id="ARBA00023136"/>
    </source>
</evidence>
<dbReference type="PANTHER" id="PTHR23546">
    <property type="entry name" value="TRANSPORT PROTEIN"/>
    <property type="match status" value="1"/>
</dbReference>
<protein>
    <submittedName>
        <fullName evidence="6">MFS transporter</fullName>
    </submittedName>
</protein>
<dbReference type="PROSITE" id="PS50850">
    <property type="entry name" value="MFS"/>
    <property type="match status" value="1"/>
</dbReference>
<feature type="transmembrane region" description="Helical" evidence="4">
    <location>
        <begin position="177"/>
        <end position="197"/>
    </location>
</feature>
<dbReference type="InterPro" id="IPR036259">
    <property type="entry name" value="MFS_trans_sf"/>
</dbReference>
<evidence type="ECO:0000259" key="5">
    <source>
        <dbReference type="PROSITE" id="PS50850"/>
    </source>
</evidence>
<dbReference type="Pfam" id="PF07690">
    <property type="entry name" value="MFS_1"/>
    <property type="match status" value="1"/>
</dbReference>
<evidence type="ECO:0000256" key="1">
    <source>
        <dbReference type="ARBA" id="ARBA00022692"/>
    </source>
</evidence>
<keyword evidence="2 4" id="KW-1133">Transmembrane helix</keyword>
<keyword evidence="3 4" id="KW-0472">Membrane</keyword>
<sequence length="401" mass="43683">MYQTKTEKNYLWIFFTMLSIGLGQSLVFTSIPIFARESGLSEVEVSLIFGISAFAWFFASPFWGRYSEKLGSRTVGIIGSIGYSANMILIILPLFLFEKGLLTSSLLLPALIAARMVYGIFGSATRPALFGFAGKISSPDKRAAVFSNLESGFVLGTVLGPLIGAFLFRYTNNELPFILFGAIGLVVAIQLSNRLRNIPEAKASLERPSRLRLLDKRVWPFIFVSSLASVAQAIIFQTMGFYIYDKLGYSAQEAAIYVSICFGIWSVSVVVTQSLINPLFHSIKAMMIIGPILSALSFVALIFSNEIFALVGTLILNGIGLGITRPSYNSALSLSHDKKFQSSAAGMMGSTLPIGHMAAPLLIGLYLVDSAYLYLLSALISLLAVGFTLLHPYILKSDAYK</sequence>
<feature type="transmembrane region" description="Helical" evidence="4">
    <location>
        <begin position="218"/>
        <end position="244"/>
    </location>
</feature>